<feature type="binding site" evidence="5">
    <location>
        <position position="218"/>
    </location>
    <ligand>
        <name>FAD</name>
        <dbReference type="ChEBI" id="CHEBI:57692"/>
    </ligand>
</feature>
<dbReference type="GO" id="GO:0050660">
    <property type="term" value="F:flavin adenine dinucleotide binding"/>
    <property type="evidence" value="ECO:0007669"/>
    <property type="project" value="InterPro"/>
</dbReference>
<dbReference type="InterPro" id="IPR036188">
    <property type="entry name" value="FAD/NAD-bd_sf"/>
</dbReference>
<protein>
    <recommendedName>
        <fullName evidence="7 8">Glucose-methanol-choline oxidoreductase N-terminal domain-containing protein</fullName>
    </recommendedName>
</protein>
<dbReference type="Pfam" id="PF05199">
    <property type="entry name" value="GMC_oxred_C"/>
    <property type="match status" value="1"/>
</dbReference>
<evidence type="ECO:0000313" key="10">
    <source>
        <dbReference type="Proteomes" id="UP000264589"/>
    </source>
</evidence>
<reference evidence="9 10" key="1">
    <citation type="submission" date="2018-08" db="EMBL/GenBank/DDBJ databases">
        <title>Parvularcula sp. SM1705, isolated from surface water of the South Sea China.</title>
        <authorList>
            <person name="Sun L."/>
        </authorList>
    </citation>
    <scope>NUCLEOTIDE SEQUENCE [LARGE SCALE GENOMIC DNA]</scope>
    <source>
        <strain evidence="9 10">SM1705</strain>
    </source>
</reference>
<evidence type="ECO:0000259" key="8">
    <source>
        <dbReference type="PROSITE" id="PS00624"/>
    </source>
</evidence>
<organism evidence="9 10">
    <name type="scientific">Parvularcula marina</name>
    <dbReference type="NCBI Taxonomy" id="2292771"/>
    <lineage>
        <taxon>Bacteria</taxon>
        <taxon>Pseudomonadati</taxon>
        <taxon>Pseudomonadota</taxon>
        <taxon>Alphaproteobacteria</taxon>
        <taxon>Parvularculales</taxon>
        <taxon>Parvularculaceae</taxon>
        <taxon>Parvularcula</taxon>
    </lineage>
</organism>
<name>A0A371RL49_9PROT</name>
<dbReference type="RefSeq" id="WP_116392797.1">
    <property type="nucleotide sequence ID" value="NZ_QUQO01000001.1"/>
</dbReference>
<dbReference type="Gene3D" id="3.50.50.60">
    <property type="entry name" value="FAD/NAD(P)-binding domain"/>
    <property type="match status" value="1"/>
</dbReference>
<evidence type="ECO:0000256" key="5">
    <source>
        <dbReference type="PIRSR" id="PIRSR000137-2"/>
    </source>
</evidence>
<dbReference type="InterPro" id="IPR007867">
    <property type="entry name" value="GMC_OxRtase_C"/>
</dbReference>
<keyword evidence="3 6" id="KW-0285">Flavoprotein</keyword>
<dbReference type="PIRSF" id="PIRSF000137">
    <property type="entry name" value="Alcohol_oxidase"/>
    <property type="match status" value="1"/>
</dbReference>
<dbReference type="Proteomes" id="UP000264589">
    <property type="component" value="Unassembled WGS sequence"/>
</dbReference>
<dbReference type="OrthoDB" id="9785276at2"/>
<dbReference type="InterPro" id="IPR000172">
    <property type="entry name" value="GMC_OxRdtase_N"/>
</dbReference>
<proteinExistence type="inferred from homology"/>
<evidence type="ECO:0000256" key="4">
    <source>
        <dbReference type="ARBA" id="ARBA00022827"/>
    </source>
</evidence>
<comment type="similarity">
    <text evidence="2 6">Belongs to the GMC oxidoreductase family.</text>
</comment>
<evidence type="ECO:0000256" key="3">
    <source>
        <dbReference type="ARBA" id="ARBA00022630"/>
    </source>
</evidence>
<evidence type="ECO:0000256" key="2">
    <source>
        <dbReference type="ARBA" id="ARBA00010790"/>
    </source>
</evidence>
<feature type="domain" description="Glucose-methanol-choline oxidoreductase N-terminal" evidence="8">
    <location>
        <begin position="253"/>
        <end position="267"/>
    </location>
</feature>
<keyword evidence="4 5" id="KW-0274">FAD</keyword>
<comment type="caution">
    <text evidence="9">The sequence shown here is derived from an EMBL/GenBank/DDBJ whole genome shotgun (WGS) entry which is preliminary data.</text>
</comment>
<dbReference type="PROSITE" id="PS00624">
    <property type="entry name" value="GMC_OXRED_2"/>
    <property type="match status" value="1"/>
</dbReference>
<dbReference type="SUPFAM" id="SSF51905">
    <property type="entry name" value="FAD/NAD(P)-binding domain"/>
    <property type="match status" value="1"/>
</dbReference>
<dbReference type="GO" id="GO:0016614">
    <property type="term" value="F:oxidoreductase activity, acting on CH-OH group of donors"/>
    <property type="evidence" value="ECO:0007669"/>
    <property type="project" value="InterPro"/>
</dbReference>
<dbReference type="PANTHER" id="PTHR11552:SF147">
    <property type="entry name" value="CHOLINE DEHYDROGENASE, MITOCHONDRIAL"/>
    <property type="match status" value="1"/>
</dbReference>
<dbReference type="Gene3D" id="3.30.410.40">
    <property type="match status" value="1"/>
</dbReference>
<keyword evidence="10" id="KW-1185">Reference proteome</keyword>
<dbReference type="SUPFAM" id="SSF54373">
    <property type="entry name" value="FAD-linked reductases, C-terminal domain"/>
    <property type="match status" value="1"/>
</dbReference>
<accession>A0A371RL49</accession>
<comment type="cofactor">
    <cofactor evidence="1 5">
        <name>FAD</name>
        <dbReference type="ChEBI" id="CHEBI:57692"/>
    </cofactor>
</comment>
<sequence length="532" mass="57372">MTVSYVIVGGGSAGAVLASRLTEDAQTKVLLLEAGPPDKNPLIHIPFGLALLARQKKIMAEYYTAPQAGLGGRSLFWPRGKTLGGSSSVNAMCYIRGAAEDYDGWAEMGAAGWSWDDCLPYFKRGEDNERGEDVWHGTGGPLGVSELRHVNPLTKDYLQAGRESQLPHTDDFNGPSREGLGLYQVTQRGGQRCSTAKGYLSDEVRARPNLEIITGAAVQRLRIEEGRAVAVEYLKDGSAFSARAEAEILLCAGTIGSPQILMLSGIGPGAHLQEMGIDVHADLSGVGANLQDHLDAHLTYETKSTTSYGLSFGFAARSIPEPFRYLFGRRGMLSTNIAEGGGFLKSSAYTHPPDLQIHFLPGILVDHGRKFAFGHGYTYHVCLLYPDSRGSLRLVSPDPGAPPLIDPQYLSAPEDLPRMREGVKHCLRINAAPSLQKHGPKLKQSEPDPSKPDELDALIMETSETVYHPVGTCRMGAKDNPDAVLTPDLKVRGVEGLRVIDASVMPRIVGGNTNAPTIMIAERAADLIRGRI</sequence>
<dbReference type="Pfam" id="PF00732">
    <property type="entry name" value="GMC_oxred_N"/>
    <property type="match status" value="1"/>
</dbReference>
<gene>
    <name evidence="9" type="ORF">DX908_13335</name>
</gene>
<evidence type="ECO:0000256" key="1">
    <source>
        <dbReference type="ARBA" id="ARBA00001974"/>
    </source>
</evidence>
<evidence type="ECO:0000256" key="6">
    <source>
        <dbReference type="RuleBase" id="RU003968"/>
    </source>
</evidence>
<dbReference type="PANTHER" id="PTHR11552">
    <property type="entry name" value="GLUCOSE-METHANOL-CHOLINE GMC OXIDOREDUCTASE"/>
    <property type="match status" value="1"/>
</dbReference>
<dbReference type="PROSITE" id="PS00623">
    <property type="entry name" value="GMC_OXRED_1"/>
    <property type="match status" value="1"/>
</dbReference>
<evidence type="ECO:0000313" key="9">
    <source>
        <dbReference type="EMBL" id="RFB06164.1"/>
    </source>
</evidence>
<dbReference type="AlphaFoldDB" id="A0A371RL49"/>
<feature type="domain" description="Glucose-methanol-choline oxidoreductase N-terminal" evidence="7">
    <location>
        <begin position="80"/>
        <end position="103"/>
    </location>
</feature>
<dbReference type="InterPro" id="IPR012132">
    <property type="entry name" value="GMC_OxRdtase"/>
</dbReference>
<dbReference type="FunCoup" id="A0A371RL49">
    <property type="interactions" value="198"/>
</dbReference>
<dbReference type="EMBL" id="QUQO01000001">
    <property type="protein sequence ID" value="RFB06164.1"/>
    <property type="molecule type" value="Genomic_DNA"/>
</dbReference>
<evidence type="ECO:0000259" key="7">
    <source>
        <dbReference type="PROSITE" id="PS00623"/>
    </source>
</evidence>
<dbReference type="InParanoid" id="A0A371RL49"/>